<evidence type="ECO:0000313" key="10">
    <source>
        <dbReference type="Proteomes" id="UP000234300"/>
    </source>
</evidence>
<evidence type="ECO:0000313" key="3">
    <source>
        <dbReference type="EMBL" id="SMX68197.1"/>
    </source>
</evidence>
<dbReference type="InterPro" id="IPR023198">
    <property type="entry name" value="PGP-like_dom2"/>
</dbReference>
<evidence type="ECO:0000313" key="5">
    <source>
        <dbReference type="EMBL" id="SMX91965.1"/>
    </source>
</evidence>
<proteinExistence type="predicted"/>
<dbReference type="Gene3D" id="3.40.50.1000">
    <property type="entry name" value="HAD superfamily/HAD-like"/>
    <property type="match status" value="1"/>
</dbReference>
<dbReference type="RefSeq" id="WP_096160316.1">
    <property type="nucleotide sequence ID" value="NZ_BJME01000008.1"/>
</dbReference>
<dbReference type="NCBIfam" id="TIGR01509">
    <property type="entry name" value="HAD-SF-IA-v3"/>
    <property type="match status" value="1"/>
</dbReference>
<keyword evidence="11" id="KW-1185">Reference proteome</keyword>
<dbReference type="Proteomes" id="UP000234300">
    <property type="component" value="Unassembled WGS sequence"/>
</dbReference>
<dbReference type="InterPro" id="IPR041492">
    <property type="entry name" value="HAD_2"/>
</dbReference>
<dbReference type="Proteomes" id="UP000234525">
    <property type="component" value="Unassembled WGS sequence"/>
</dbReference>
<dbReference type="EMBL" id="NRGP01000014">
    <property type="protein sequence ID" value="PCC46544.1"/>
    <property type="molecule type" value="Genomic_DNA"/>
</dbReference>
<gene>
    <name evidence="4" type="ORF">BAUR9175_01208</name>
    <name evidence="3" type="ORF">BAUR920_00437</name>
    <name evidence="5" type="ORF">BAURA86_02157</name>
    <name evidence="2" type="ORF">CIK62_07395</name>
    <name evidence="1" type="ORF">CIK64_10780</name>
    <name evidence="6" type="ORF">EB834_02605</name>
</gene>
<reference evidence="3 10" key="2">
    <citation type="submission" date="2017-03" db="EMBL/GenBank/DDBJ databases">
        <authorList>
            <person name="Afonso C.L."/>
            <person name="Miller P.J."/>
            <person name="Scott M.A."/>
            <person name="Spackman E."/>
            <person name="Goraichik I."/>
            <person name="Dimitrov K.M."/>
            <person name="Suarez D.L."/>
            <person name="Swayne D.E."/>
        </authorList>
    </citation>
    <scope>NUCLEOTIDE SEQUENCE [LARGE SCALE GENOMIC DNA]</scope>
    <source>
        <strain evidence="5">8</strain>
        <strain evidence="10">8(6)</strain>
        <strain evidence="4">ATCC 9175</strain>
        <strain evidence="3">CNRZ 920</strain>
    </source>
</reference>
<dbReference type="InterPro" id="IPR036412">
    <property type="entry name" value="HAD-like_sf"/>
</dbReference>
<reference evidence="6 12" key="4">
    <citation type="submission" date="2018-10" db="EMBL/GenBank/DDBJ databases">
        <title>Brevibacterium genomes from Austrain hard cheese rinds.</title>
        <authorList>
            <person name="Anast J.M."/>
            <person name="Dzieciol M."/>
            <person name="Schultz D.L."/>
            <person name="Mann E."/>
            <person name="Wagner M."/>
            <person name="Schmitz-Esser S."/>
        </authorList>
    </citation>
    <scope>NUCLEOTIDE SEQUENCE [LARGE SCALE GENOMIC DNA]</scope>
    <source>
        <strain evidence="6 12">L261</strain>
    </source>
</reference>
<dbReference type="Proteomes" id="UP000297736">
    <property type="component" value="Unassembled WGS sequence"/>
</dbReference>
<dbReference type="Proteomes" id="UP000234289">
    <property type="component" value="Unassembled WGS sequence"/>
</dbReference>
<evidence type="ECO:0000313" key="11">
    <source>
        <dbReference type="Proteomes" id="UP000234525"/>
    </source>
</evidence>
<evidence type="ECO:0000313" key="2">
    <source>
        <dbReference type="EMBL" id="PCC50726.1"/>
    </source>
</evidence>
<protein>
    <submittedName>
        <fullName evidence="6">HAD family phosphatase</fullName>
    </submittedName>
    <submittedName>
        <fullName evidence="3">Haloacid dehalogenase superfamily, subfamily IA, variant 3 with third motif having DD or ED</fullName>
    </submittedName>
</protein>
<evidence type="ECO:0000313" key="7">
    <source>
        <dbReference type="Proteomes" id="UP000217564"/>
    </source>
</evidence>
<dbReference type="InterPro" id="IPR006439">
    <property type="entry name" value="HAD-SF_hydro_IA"/>
</dbReference>
<name>A0A2A3Z4Q9_BREAU</name>
<dbReference type="PANTHER" id="PTHR43481:SF4">
    <property type="entry name" value="GLYCEROL-1-PHOSPHATE PHOSPHOHYDROLASE 1-RELATED"/>
    <property type="match status" value="1"/>
</dbReference>
<dbReference type="PANTHER" id="PTHR43481">
    <property type="entry name" value="FRUCTOSE-1-PHOSPHATE PHOSPHATASE"/>
    <property type="match status" value="1"/>
</dbReference>
<dbReference type="CDD" id="cd07505">
    <property type="entry name" value="HAD_BPGM-like"/>
    <property type="match status" value="1"/>
</dbReference>
<dbReference type="SFLD" id="SFLDS00003">
    <property type="entry name" value="Haloacid_Dehalogenase"/>
    <property type="match status" value="1"/>
</dbReference>
<evidence type="ECO:0000313" key="9">
    <source>
        <dbReference type="Proteomes" id="UP000234289"/>
    </source>
</evidence>
<dbReference type="EMBL" id="NRGO01000007">
    <property type="protein sequence ID" value="PCC50726.1"/>
    <property type="molecule type" value="Genomic_DNA"/>
</dbReference>
<dbReference type="SFLD" id="SFLDG01129">
    <property type="entry name" value="C1.5:_HAD__Beta-PGM__Phosphata"/>
    <property type="match status" value="1"/>
</dbReference>
<accession>A0A2A3Z4Q9</accession>
<accession>A0A2H1IDQ9</accession>
<evidence type="ECO:0000313" key="6">
    <source>
        <dbReference type="EMBL" id="TGD40116.1"/>
    </source>
</evidence>
<evidence type="ECO:0000313" key="1">
    <source>
        <dbReference type="EMBL" id="PCC46544.1"/>
    </source>
</evidence>
<evidence type="ECO:0000313" key="12">
    <source>
        <dbReference type="Proteomes" id="UP000297736"/>
    </source>
</evidence>
<evidence type="ECO:0000313" key="8">
    <source>
        <dbReference type="Proteomes" id="UP000217720"/>
    </source>
</evidence>
<reference evidence="7 8" key="1">
    <citation type="journal article" date="2017" name="Elife">
        <title>Extensive horizontal gene transfer in cheese-associated bacteria.</title>
        <authorList>
            <person name="Bonham K.S."/>
            <person name="Wolfe B.E."/>
            <person name="Dutton R.J."/>
        </authorList>
    </citation>
    <scope>NUCLEOTIDE SEQUENCE [LARGE SCALE GENOMIC DNA]</scope>
    <source>
        <strain evidence="2 8">900_6</strain>
        <strain evidence="1 7">947_7</strain>
    </source>
</reference>
<dbReference type="InterPro" id="IPR023214">
    <property type="entry name" value="HAD_sf"/>
</dbReference>
<dbReference type="PRINTS" id="PR00413">
    <property type="entry name" value="HADHALOGNASE"/>
</dbReference>
<dbReference type="Pfam" id="PF13419">
    <property type="entry name" value="HAD_2"/>
    <property type="match status" value="1"/>
</dbReference>
<sequence>MSDSITGFSGAVFDCDGILVDSEAPWIDLMAGYLTSMSASGLSPEDLRGLTSDEAVARLQRIHEAPGSPGDVRPPTAGEVDRAYSAALEHVAAPMPGAPELVASLSGTIPIAVASNGRGEDVRGLLERAGMLDFFDAIITIDDVDQGKPAPDPYLLAARRLGLSASTVVAFEDSPVGSQAAHTAGCTVIGVNNDPSIELAGEVRLRHFAQLRFDPRTRSLLIDTEH</sequence>
<evidence type="ECO:0000313" key="4">
    <source>
        <dbReference type="EMBL" id="SMX73337.1"/>
    </source>
</evidence>
<dbReference type="EMBL" id="FXZG01000002">
    <property type="protein sequence ID" value="SMX68197.1"/>
    <property type="molecule type" value="Genomic_DNA"/>
</dbReference>
<dbReference type="GO" id="GO:0050308">
    <property type="term" value="F:sugar-phosphatase activity"/>
    <property type="evidence" value="ECO:0007669"/>
    <property type="project" value="TreeGrafter"/>
</dbReference>
<dbReference type="AlphaFoldDB" id="A0A2A3Z4Q9"/>
<reference evidence="9 11" key="3">
    <citation type="submission" date="2017-03" db="EMBL/GenBank/DDBJ databases">
        <authorList>
            <person name="Monnet C."/>
        </authorList>
    </citation>
    <scope>NUCLEOTIDE SEQUENCE [LARGE SCALE GENOMIC DNA]</scope>
    <source>
        <strain evidence="11">ATCC 9175</strain>
        <strain evidence="9">CNRZ 920</strain>
    </source>
</reference>
<dbReference type="EMBL" id="FXZI01000007">
    <property type="protein sequence ID" value="SMX91965.1"/>
    <property type="molecule type" value="Genomic_DNA"/>
</dbReference>
<dbReference type="SUPFAM" id="SSF56784">
    <property type="entry name" value="HAD-like"/>
    <property type="match status" value="1"/>
</dbReference>
<dbReference type="Proteomes" id="UP000217564">
    <property type="component" value="Unassembled WGS sequence"/>
</dbReference>
<dbReference type="Gene3D" id="1.10.150.240">
    <property type="entry name" value="Putative phosphatase, domain 2"/>
    <property type="match status" value="1"/>
</dbReference>
<dbReference type="EMBL" id="FXZB01000007">
    <property type="protein sequence ID" value="SMX73337.1"/>
    <property type="molecule type" value="Genomic_DNA"/>
</dbReference>
<dbReference type="EMBL" id="RHFF01000002">
    <property type="protein sequence ID" value="TGD40116.1"/>
    <property type="molecule type" value="Genomic_DNA"/>
</dbReference>
<organism evidence="1 7">
    <name type="scientific">Brevibacterium aurantiacum</name>
    <dbReference type="NCBI Taxonomy" id="273384"/>
    <lineage>
        <taxon>Bacteria</taxon>
        <taxon>Bacillati</taxon>
        <taxon>Actinomycetota</taxon>
        <taxon>Actinomycetes</taxon>
        <taxon>Micrococcales</taxon>
        <taxon>Brevibacteriaceae</taxon>
        <taxon>Brevibacterium</taxon>
    </lineage>
</organism>
<dbReference type="InterPro" id="IPR051806">
    <property type="entry name" value="HAD-like_SPP"/>
</dbReference>
<dbReference type="Proteomes" id="UP000217720">
    <property type="component" value="Unassembled WGS sequence"/>
</dbReference>